<evidence type="ECO:0000256" key="11">
    <source>
        <dbReference type="ARBA" id="ARBA00029625"/>
    </source>
</evidence>
<dbReference type="SMART" id="SM00849">
    <property type="entry name" value="Lactamase_B"/>
    <property type="match status" value="1"/>
</dbReference>
<evidence type="ECO:0000256" key="10">
    <source>
        <dbReference type="ARBA" id="ARBA00023242"/>
    </source>
</evidence>
<keyword evidence="7" id="KW-0479">Metal-binding</keyword>
<dbReference type="Pfam" id="PF21386">
    <property type="entry name" value="IntS11_C"/>
    <property type="match status" value="1"/>
</dbReference>
<comment type="subcellular location">
    <subcellularLocation>
        <location evidence="3">Cytoplasm</location>
    </subcellularLocation>
    <subcellularLocation>
        <location evidence="2">Nucleus</location>
    </subcellularLocation>
</comment>
<evidence type="ECO:0000313" key="15">
    <source>
        <dbReference type="EMBL" id="KAB1269278.1"/>
    </source>
</evidence>
<dbReference type="GO" id="GO:0005634">
    <property type="term" value="C:nucleus"/>
    <property type="evidence" value="ECO:0007669"/>
    <property type="project" value="UniProtKB-SubCell"/>
</dbReference>
<proteinExistence type="inferred from homology"/>
<dbReference type="AlphaFoldDB" id="A0A5N4DDR3"/>
<sequence>MPEIRVTPLGAGQDVGRSCILVSIGGKNVMLDCGMHMGFSDDRRFPDFSYITRNGRLTDFLDCVIISHFHLDHCGALPYFSEMVGYDGPIYMTQPTQAICPILLEDYRKIAVDKKGEANFFTSQMIKDCMKKVVAVHLHQTVQVDDELEIKAYYAGHVLGAAMFQIKVGSESVVYTGDYNMTPDRHLGAAWIDKCRPNLLITESTYATTIRDSKRCRERDFLKKVHETVERGGKVLIPVFALGRAQELCILLETFWERMDLKAPIYFSTGLTEKANHYYKLFIPWTNQKIRKTFVQRNMFEFKHIKAFDRAFADSPGPMVIMPGYCVQGTVGHKILSGQRKLEMEGRQVVITPTLPPPALSHACCDTAAGVMQVEYMSFSAHADARASCSCGQAEPENVLLVHGEAKKMSFLKQKIEQNSVGKPRRGRACEGGFSRACADRARHLAEALSTPPRGQLLYAANGETVTLSTSPSIPVGISLGLLKREMAQEQALKELGLAEHQLRFTCRVHLHDTRKEQETALRVYSHLKSVLKDHCVQHLPDGSVTVESILIQAAAHSEDPSTKVLLVSWTYQDEELGSYLTSLLKKGLPQAS</sequence>
<dbReference type="GO" id="GO:0016180">
    <property type="term" value="P:snRNA processing"/>
    <property type="evidence" value="ECO:0007669"/>
    <property type="project" value="TreeGrafter"/>
</dbReference>
<dbReference type="PANTHER" id="PTHR11203">
    <property type="entry name" value="CLEAVAGE AND POLYADENYLATION SPECIFICITY FACTOR FAMILY MEMBER"/>
    <property type="match status" value="1"/>
</dbReference>
<dbReference type="CDD" id="cd16291">
    <property type="entry name" value="INTS11-like_MBL-fold"/>
    <property type="match status" value="1"/>
</dbReference>
<keyword evidence="16" id="KW-1185">Reference proteome</keyword>
<dbReference type="Pfam" id="PF07521">
    <property type="entry name" value="RMMBL"/>
    <property type="match status" value="1"/>
</dbReference>
<comment type="cofactor">
    <cofactor evidence="1">
        <name>Zn(2+)</name>
        <dbReference type="ChEBI" id="CHEBI:29105"/>
    </cofactor>
</comment>
<evidence type="ECO:0000256" key="2">
    <source>
        <dbReference type="ARBA" id="ARBA00004123"/>
    </source>
</evidence>
<comment type="subunit">
    <text evidence="12">Component of the Integrator complex, composed of core subunits INTS1, INTS2, INTS3, INTS4, INTS5, INTS6, INTS7, INTS8, INTS9/RC74, INTS10, INTS11/CPSF3L, INTS12, INTS13, INTS14 and INTS15. The core complex associates with protein phosphatase 2A subunits PPP2CA and PPP2R1A, to form the Integrator-PP2A (INTAC) complex. INTS11 is part of the RNA endonuclease subcomplex, composed of INTS4, INTS9, INTS11 and inositol hexakisphosphate (InsP6). Interacts with WDR73; interaction is required for the assembly of the RNA endonuclease subcomplex in the cytoplasm. Interacts with BRAT1; interaction is required for the assembly of the RNA endonuclease subcomplex and inhibits the endonuclease activity of INTS11 before formation of mature integrator complex.</text>
</comment>
<dbReference type="SUPFAM" id="SSF56281">
    <property type="entry name" value="Metallo-hydrolase/oxidoreductase"/>
    <property type="match status" value="1"/>
</dbReference>
<evidence type="ECO:0000313" key="16">
    <source>
        <dbReference type="Proteomes" id="UP000299084"/>
    </source>
</evidence>
<keyword evidence="6" id="KW-0963">Cytoplasm</keyword>
<dbReference type="InterPro" id="IPR022712">
    <property type="entry name" value="Beta_Casp"/>
</dbReference>
<dbReference type="GO" id="GO:0004521">
    <property type="term" value="F:RNA endonuclease activity"/>
    <property type="evidence" value="ECO:0007669"/>
    <property type="project" value="TreeGrafter"/>
</dbReference>
<dbReference type="Proteomes" id="UP000299084">
    <property type="component" value="Unassembled WGS sequence"/>
</dbReference>
<feature type="domain" description="Metallo-beta-lactamase" evidence="13">
    <location>
        <begin position="16"/>
        <end position="233"/>
    </location>
</feature>
<evidence type="ECO:0000256" key="12">
    <source>
        <dbReference type="ARBA" id="ARBA00063844"/>
    </source>
</evidence>
<dbReference type="InterPro" id="IPR001279">
    <property type="entry name" value="Metallo-B-lactamas"/>
</dbReference>
<dbReference type="GO" id="GO:0016787">
    <property type="term" value="F:hydrolase activity"/>
    <property type="evidence" value="ECO:0007669"/>
    <property type="project" value="UniProtKB-KW"/>
</dbReference>
<dbReference type="Gene3D" id="3.40.50.10890">
    <property type="match status" value="2"/>
</dbReference>
<evidence type="ECO:0000256" key="7">
    <source>
        <dbReference type="ARBA" id="ARBA00022723"/>
    </source>
</evidence>
<dbReference type="SMART" id="SM01027">
    <property type="entry name" value="Beta-Casp"/>
    <property type="match status" value="1"/>
</dbReference>
<evidence type="ECO:0000256" key="5">
    <source>
        <dbReference type="ARBA" id="ARBA00016810"/>
    </source>
</evidence>
<dbReference type="FunFam" id="3.60.15.10:FF:000003">
    <property type="entry name" value="Integrator complex subunit 11"/>
    <property type="match status" value="1"/>
</dbReference>
<evidence type="ECO:0000256" key="3">
    <source>
        <dbReference type="ARBA" id="ARBA00004496"/>
    </source>
</evidence>
<feature type="domain" description="Beta-Casp" evidence="14">
    <location>
        <begin position="245"/>
        <end position="335"/>
    </location>
</feature>
<dbReference type="Pfam" id="PF10996">
    <property type="entry name" value="Beta-Casp"/>
    <property type="match status" value="1"/>
</dbReference>
<keyword evidence="10" id="KW-0539">Nucleus</keyword>
<evidence type="ECO:0000256" key="1">
    <source>
        <dbReference type="ARBA" id="ARBA00001947"/>
    </source>
</evidence>
<evidence type="ECO:0000256" key="9">
    <source>
        <dbReference type="ARBA" id="ARBA00022833"/>
    </source>
</evidence>
<comment type="similarity">
    <text evidence="4">Belongs to the metallo-beta-lactamase superfamily. RNA-metabolizing metallo-beta-lactamase-like family. INTS11 subfamily.</text>
</comment>
<comment type="caution">
    <text evidence="15">The sequence shown here is derived from an EMBL/GenBank/DDBJ whole genome shotgun (WGS) entry which is preliminary data.</text>
</comment>
<dbReference type="InterPro" id="IPR036866">
    <property type="entry name" value="RibonucZ/Hydroxyglut_hydro"/>
</dbReference>
<dbReference type="InterPro" id="IPR048662">
    <property type="entry name" value="IntS11_C"/>
</dbReference>
<gene>
    <name evidence="15" type="ORF">Cadr_000013041</name>
</gene>
<dbReference type="InterPro" id="IPR041897">
    <property type="entry name" value="INTS11-like_MBL-fold"/>
</dbReference>
<dbReference type="GO" id="GO:0046872">
    <property type="term" value="F:metal ion binding"/>
    <property type="evidence" value="ECO:0007669"/>
    <property type="project" value="UniProtKB-KW"/>
</dbReference>
<dbReference type="Gene3D" id="3.60.15.10">
    <property type="entry name" value="Ribonuclease Z/Hydroxyacylglutathione hydrolase-like"/>
    <property type="match status" value="2"/>
</dbReference>
<evidence type="ECO:0000256" key="4">
    <source>
        <dbReference type="ARBA" id="ARBA00007093"/>
    </source>
</evidence>
<evidence type="ECO:0000259" key="14">
    <source>
        <dbReference type="SMART" id="SM01027"/>
    </source>
</evidence>
<evidence type="ECO:0000259" key="13">
    <source>
        <dbReference type="SMART" id="SM00849"/>
    </source>
</evidence>
<dbReference type="Pfam" id="PF16661">
    <property type="entry name" value="Lactamase_B_6"/>
    <property type="match status" value="1"/>
</dbReference>
<keyword evidence="8" id="KW-0378">Hydrolase</keyword>
<dbReference type="InterPro" id="IPR011108">
    <property type="entry name" value="RMMBL"/>
</dbReference>
<organism evidence="15 16">
    <name type="scientific">Camelus dromedarius</name>
    <name type="common">Dromedary</name>
    <name type="synonym">Arabian camel</name>
    <dbReference type="NCBI Taxonomy" id="9838"/>
    <lineage>
        <taxon>Eukaryota</taxon>
        <taxon>Metazoa</taxon>
        <taxon>Chordata</taxon>
        <taxon>Craniata</taxon>
        <taxon>Vertebrata</taxon>
        <taxon>Euteleostomi</taxon>
        <taxon>Mammalia</taxon>
        <taxon>Eutheria</taxon>
        <taxon>Laurasiatheria</taxon>
        <taxon>Artiodactyla</taxon>
        <taxon>Tylopoda</taxon>
        <taxon>Camelidae</taxon>
        <taxon>Camelus</taxon>
    </lineage>
</organism>
<accession>A0A5N4DDR3</accession>
<protein>
    <recommendedName>
        <fullName evidence="5">Integrator complex subunit 11</fullName>
    </recommendedName>
    <alternativeName>
        <fullName evidence="11">Cleavage and polyadenylation-specific factor 3-like protein</fullName>
    </alternativeName>
</protein>
<name>A0A5N4DDR3_CAMDR</name>
<dbReference type="PANTHER" id="PTHR11203:SF37">
    <property type="entry name" value="INTEGRATOR COMPLEX SUBUNIT 11"/>
    <property type="match status" value="1"/>
</dbReference>
<dbReference type="InterPro" id="IPR050698">
    <property type="entry name" value="MBL"/>
</dbReference>
<reference evidence="15 16" key="1">
    <citation type="journal article" date="2019" name="Mol. Ecol. Resour.">
        <title>Improving Illumina assemblies with Hi-C and long reads: an example with the North African dromedary.</title>
        <authorList>
            <person name="Elbers J.P."/>
            <person name="Rogers M.F."/>
            <person name="Perelman P.L."/>
            <person name="Proskuryakova A.A."/>
            <person name="Serdyukova N.A."/>
            <person name="Johnson W.E."/>
            <person name="Horin P."/>
            <person name="Corander J."/>
            <person name="Murphy D."/>
            <person name="Burger P.A."/>
        </authorList>
    </citation>
    <scope>NUCLEOTIDE SEQUENCE [LARGE SCALE GENOMIC DNA]</scope>
    <source>
        <strain evidence="15">Drom800</strain>
        <tissue evidence="15">Blood</tissue>
    </source>
</reference>
<dbReference type="GO" id="GO:0005737">
    <property type="term" value="C:cytoplasm"/>
    <property type="evidence" value="ECO:0007669"/>
    <property type="project" value="UniProtKB-SubCell"/>
</dbReference>
<dbReference type="EMBL" id="JWIN03000013">
    <property type="protein sequence ID" value="KAB1269278.1"/>
    <property type="molecule type" value="Genomic_DNA"/>
</dbReference>
<evidence type="ECO:0000256" key="6">
    <source>
        <dbReference type="ARBA" id="ARBA00022490"/>
    </source>
</evidence>
<keyword evidence="9" id="KW-0862">Zinc</keyword>
<evidence type="ECO:0000256" key="8">
    <source>
        <dbReference type="ARBA" id="ARBA00022801"/>
    </source>
</evidence>